<keyword evidence="9 13" id="KW-0418">Kinase</keyword>
<protein>
    <recommendedName>
        <fullName evidence="4 13">Homoserine kinase</fullName>
        <shortName evidence="13">HK</shortName>
        <shortName evidence="13">HSK</shortName>
        <ecNumber evidence="3 13">2.7.1.39</ecNumber>
    </recommendedName>
</protein>
<evidence type="ECO:0000256" key="3">
    <source>
        <dbReference type="ARBA" id="ARBA00012078"/>
    </source>
</evidence>
<dbReference type="NCBIfam" id="TIGR00191">
    <property type="entry name" value="thrB"/>
    <property type="match status" value="1"/>
</dbReference>
<dbReference type="EC" id="2.7.1.39" evidence="3 13"/>
<dbReference type="InterPro" id="IPR020568">
    <property type="entry name" value="Ribosomal_Su5_D2-typ_SF"/>
</dbReference>
<reference evidence="16 17" key="1">
    <citation type="submission" date="2019-12" db="EMBL/GenBank/DDBJ databases">
        <authorList>
            <person name="Li J."/>
            <person name="Shi Y."/>
            <person name="Xu G."/>
            <person name="Xiao D."/>
            <person name="Ran X."/>
        </authorList>
    </citation>
    <scope>NUCLEOTIDE SEQUENCE [LARGE SCALE GENOMIC DNA]</scope>
    <source>
        <strain evidence="16 17">JCM 15915</strain>
    </source>
</reference>
<keyword evidence="13" id="KW-0963">Cytoplasm</keyword>
<dbReference type="PANTHER" id="PTHR20861:SF1">
    <property type="entry name" value="HOMOSERINE KINASE"/>
    <property type="match status" value="1"/>
</dbReference>
<feature type="domain" description="GHMP kinase C-terminal" evidence="15">
    <location>
        <begin position="247"/>
        <end position="305"/>
    </location>
</feature>
<dbReference type="UniPathway" id="UPA00050">
    <property type="reaction ID" value="UER00064"/>
</dbReference>
<evidence type="ECO:0000256" key="2">
    <source>
        <dbReference type="ARBA" id="ARBA00007370"/>
    </source>
</evidence>
<evidence type="ECO:0000313" key="17">
    <source>
        <dbReference type="Proteomes" id="UP000462152"/>
    </source>
</evidence>
<organism evidence="16 17">
    <name type="scientific">Rothia koreensis</name>
    <dbReference type="NCBI Taxonomy" id="592378"/>
    <lineage>
        <taxon>Bacteria</taxon>
        <taxon>Bacillati</taxon>
        <taxon>Actinomycetota</taxon>
        <taxon>Actinomycetes</taxon>
        <taxon>Micrococcales</taxon>
        <taxon>Micrococcaceae</taxon>
        <taxon>Rothia</taxon>
    </lineage>
</organism>
<dbReference type="InterPro" id="IPR014721">
    <property type="entry name" value="Ribsml_uS5_D2-typ_fold_subgr"/>
</dbReference>
<keyword evidence="10 13" id="KW-0067">ATP-binding</keyword>
<dbReference type="AlphaFoldDB" id="A0A7K1LFU3"/>
<evidence type="ECO:0000256" key="6">
    <source>
        <dbReference type="ARBA" id="ARBA00022679"/>
    </source>
</evidence>
<dbReference type="InterPro" id="IPR006204">
    <property type="entry name" value="GHMP_kinase_N_dom"/>
</dbReference>
<comment type="caution">
    <text evidence="16">The sequence shown here is derived from an EMBL/GenBank/DDBJ whole genome shotgun (WGS) entry which is preliminary data.</text>
</comment>
<keyword evidence="8 13" id="KW-0547">Nucleotide-binding</keyword>
<evidence type="ECO:0000259" key="15">
    <source>
        <dbReference type="Pfam" id="PF08544"/>
    </source>
</evidence>
<evidence type="ECO:0000259" key="14">
    <source>
        <dbReference type="Pfam" id="PF00288"/>
    </source>
</evidence>
<sequence length="341" mass="35678">MDISSSPLVDGESAASYGTDLIPVGTAVRVRVPGSTGNVGPGYDSLGLALGRYDELTVERTDEPLVLDVRGEGSGSVPRTEEHLVIRAMRTAWRAIGMHALPGLRVEAVNGIPHSRGMGSSASAIVAGVVAANAMVPQDLRLSENAMLQICSQMEGHPDNVAPSLFGGLVISYSGADGFHSVSVPVHDDVVPVVAVPDYEVPTRIARGLIPESVPHREAAVNSGRAALLVHAMKDEPSELFAGTEDSLHQQYRASAMGPSAALVAHLRGRGLAAIVSGAGPTVLVLAANVSEAERAAEAMDDFYDTPANVLDDRIVNWDVERLTVDGNGVIVDHIEPGTLR</sequence>
<evidence type="ECO:0000256" key="5">
    <source>
        <dbReference type="ARBA" id="ARBA00022605"/>
    </source>
</evidence>
<evidence type="ECO:0000256" key="8">
    <source>
        <dbReference type="ARBA" id="ARBA00022741"/>
    </source>
</evidence>
<comment type="pathway">
    <text evidence="1 13">Amino-acid biosynthesis; L-threonine biosynthesis; L-threonine from L-aspartate: step 4/5.</text>
</comment>
<dbReference type="PROSITE" id="PS00627">
    <property type="entry name" value="GHMP_KINASES_ATP"/>
    <property type="match status" value="1"/>
</dbReference>
<dbReference type="InterPro" id="IPR000870">
    <property type="entry name" value="Homoserine_kinase"/>
</dbReference>
<dbReference type="PRINTS" id="PR00958">
    <property type="entry name" value="HOMSERKINASE"/>
</dbReference>
<dbReference type="Pfam" id="PF00288">
    <property type="entry name" value="GHMP_kinases_N"/>
    <property type="match status" value="1"/>
</dbReference>
<dbReference type="InterPro" id="IPR006203">
    <property type="entry name" value="GHMP_knse_ATP-bd_CS"/>
</dbReference>
<gene>
    <name evidence="13" type="primary">thrB</name>
    <name evidence="16" type="ORF">GMA10_02310</name>
</gene>
<evidence type="ECO:0000256" key="4">
    <source>
        <dbReference type="ARBA" id="ARBA00017858"/>
    </source>
</evidence>
<evidence type="ECO:0000256" key="7">
    <source>
        <dbReference type="ARBA" id="ARBA00022697"/>
    </source>
</evidence>
<evidence type="ECO:0000256" key="11">
    <source>
        <dbReference type="ARBA" id="ARBA00049375"/>
    </source>
</evidence>
<keyword evidence="5 13" id="KW-0028">Amino-acid biosynthesis</keyword>
<feature type="binding site" evidence="13">
    <location>
        <begin position="113"/>
        <end position="123"/>
    </location>
    <ligand>
        <name>ATP</name>
        <dbReference type="ChEBI" id="CHEBI:30616"/>
    </ligand>
</feature>
<comment type="similarity">
    <text evidence="2 13">Belongs to the GHMP kinase family. Homoserine kinase subfamily.</text>
</comment>
<keyword evidence="6 13" id="KW-0808">Transferase</keyword>
<dbReference type="GO" id="GO:0009088">
    <property type="term" value="P:threonine biosynthetic process"/>
    <property type="evidence" value="ECO:0007669"/>
    <property type="project" value="UniProtKB-UniRule"/>
</dbReference>
<dbReference type="Gene3D" id="3.30.230.10">
    <property type="match status" value="1"/>
</dbReference>
<dbReference type="SUPFAM" id="SSF55060">
    <property type="entry name" value="GHMP Kinase, C-terminal domain"/>
    <property type="match status" value="1"/>
</dbReference>
<proteinExistence type="inferred from homology"/>
<evidence type="ECO:0000256" key="10">
    <source>
        <dbReference type="ARBA" id="ARBA00022840"/>
    </source>
</evidence>
<dbReference type="Proteomes" id="UP000462152">
    <property type="component" value="Unassembled WGS sequence"/>
</dbReference>
<dbReference type="GO" id="GO:0004413">
    <property type="term" value="F:homoserine kinase activity"/>
    <property type="evidence" value="ECO:0007669"/>
    <property type="project" value="UniProtKB-UniRule"/>
</dbReference>
<dbReference type="Pfam" id="PF08544">
    <property type="entry name" value="GHMP_kinases_C"/>
    <property type="match status" value="1"/>
</dbReference>
<evidence type="ECO:0000256" key="13">
    <source>
        <dbReference type="HAMAP-Rule" id="MF_00384"/>
    </source>
</evidence>
<dbReference type="RefSeq" id="WP_129314155.1">
    <property type="nucleotide sequence ID" value="NZ_CP197643.1"/>
</dbReference>
<dbReference type="EMBL" id="WOGT01000001">
    <property type="protein sequence ID" value="MUN54067.1"/>
    <property type="molecule type" value="Genomic_DNA"/>
</dbReference>
<comment type="function">
    <text evidence="12 13">Catalyzes the ATP-dependent phosphorylation of L-homoserine to L-homoserine phosphate.</text>
</comment>
<dbReference type="PANTHER" id="PTHR20861">
    <property type="entry name" value="HOMOSERINE/4-DIPHOSPHOCYTIDYL-2-C-METHYL-D-ERYTHRITOL KINASE"/>
    <property type="match status" value="1"/>
</dbReference>
<dbReference type="GO" id="GO:0005524">
    <property type="term" value="F:ATP binding"/>
    <property type="evidence" value="ECO:0007669"/>
    <property type="project" value="UniProtKB-UniRule"/>
</dbReference>
<keyword evidence="7 13" id="KW-0791">Threonine biosynthesis</keyword>
<dbReference type="Gene3D" id="3.30.70.890">
    <property type="entry name" value="GHMP kinase, C-terminal domain"/>
    <property type="match status" value="1"/>
</dbReference>
<evidence type="ECO:0000256" key="9">
    <source>
        <dbReference type="ARBA" id="ARBA00022777"/>
    </source>
</evidence>
<dbReference type="InterPro" id="IPR036554">
    <property type="entry name" value="GHMP_kinase_C_sf"/>
</dbReference>
<evidence type="ECO:0000313" key="16">
    <source>
        <dbReference type="EMBL" id="MUN54067.1"/>
    </source>
</evidence>
<evidence type="ECO:0000256" key="1">
    <source>
        <dbReference type="ARBA" id="ARBA00005015"/>
    </source>
</evidence>
<name>A0A7K1LFU3_9MICC</name>
<keyword evidence="17" id="KW-1185">Reference proteome</keyword>
<accession>A0A7K1LFU3</accession>
<comment type="catalytic activity">
    <reaction evidence="11 13">
        <text>L-homoserine + ATP = O-phospho-L-homoserine + ADP + H(+)</text>
        <dbReference type="Rhea" id="RHEA:13985"/>
        <dbReference type="ChEBI" id="CHEBI:15378"/>
        <dbReference type="ChEBI" id="CHEBI:30616"/>
        <dbReference type="ChEBI" id="CHEBI:57476"/>
        <dbReference type="ChEBI" id="CHEBI:57590"/>
        <dbReference type="ChEBI" id="CHEBI:456216"/>
        <dbReference type="EC" id="2.7.1.39"/>
    </reaction>
</comment>
<dbReference type="InterPro" id="IPR013750">
    <property type="entry name" value="GHMP_kinase_C_dom"/>
</dbReference>
<evidence type="ECO:0000256" key="12">
    <source>
        <dbReference type="ARBA" id="ARBA00049954"/>
    </source>
</evidence>
<dbReference type="SUPFAM" id="SSF54211">
    <property type="entry name" value="Ribosomal protein S5 domain 2-like"/>
    <property type="match status" value="1"/>
</dbReference>
<dbReference type="PIRSF" id="PIRSF000676">
    <property type="entry name" value="Homoser_kin"/>
    <property type="match status" value="1"/>
</dbReference>
<dbReference type="OrthoDB" id="9769912at2"/>
<feature type="domain" description="GHMP kinase N-terminal" evidence="14">
    <location>
        <begin position="84"/>
        <end position="168"/>
    </location>
</feature>
<dbReference type="GO" id="GO:0005737">
    <property type="term" value="C:cytoplasm"/>
    <property type="evidence" value="ECO:0007669"/>
    <property type="project" value="UniProtKB-SubCell"/>
</dbReference>
<dbReference type="HAMAP" id="MF_00384">
    <property type="entry name" value="Homoser_kinase"/>
    <property type="match status" value="1"/>
</dbReference>
<comment type="subcellular location">
    <subcellularLocation>
        <location evidence="13">Cytoplasm</location>
    </subcellularLocation>
</comment>